<feature type="domain" description="Chromo" evidence="1">
    <location>
        <begin position="1"/>
        <end position="21"/>
    </location>
</feature>
<dbReference type="Gene3D" id="2.40.50.40">
    <property type="match status" value="1"/>
</dbReference>
<dbReference type="PROSITE" id="PS50013">
    <property type="entry name" value="CHROMO_2"/>
    <property type="match status" value="1"/>
</dbReference>
<dbReference type="HOGENOM" id="CLU_2855970_0_0_1"/>
<gene>
    <name evidence="2" type="ORF">PAXRUDRAFT_152161</name>
</gene>
<evidence type="ECO:0000313" key="3">
    <source>
        <dbReference type="Proteomes" id="UP000054538"/>
    </source>
</evidence>
<dbReference type="EMBL" id="KN825530">
    <property type="protein sequence ID" value="KIK89622.1"/>
    <property type="molecule type" value="Genomic_DNA"/>
</dbReference>
<accession>A0A0D0CZX9</accession>
<reference evidence="3" key="2">
    <citation type="submission" date="2015-01" db="EMBL/GenBank/DDBJ databases">
        <title>Evolutionary Origins and Diversification of the Mycorrhizal Mutualists.</title>
        <authorList>
            <consortium name="DOE Joint Genome Institute"/>
            <consortium name="Mycorrhizal Genomics Consortium"/>
            <person name="Kohler A."/>
            <person name="Kuo A."/>
            <person name="Nagy L.G."/>
            <person name="Floudas D."/>
            <person name="Copeland A."/>
            <person name="Barry K.W."/>
            <person name="Cichocki N."/>
            <person name="Veneault-Fourrey C."/>
            <person name="LaButti K."/>
            <person name="Lindquist E.A."/>
            <person name="Lipzen A."/>
            <person name="Lundell T."/>
            <person name="Morin E."/>
            <person name="Murat C."/>
            <person name="Riley R."/>
            <person name="Ohm R."/>
            <person name="Sun H."/>
            <person name="Tunlid A."/>
            <person name="Henrissat B."/>
            <person name="Grigoriev I.V."/>
            <person name="Hibbett D.S."/>
            <person name="Martin F."/>
        </authorList>
    </citation>
    <scope>NUCLEOTIDE SEQUENCE [LARGE SCALE GENOMIC DNA]</scope>
    <source>
        <strain evidence="3">Ve08.2h10</strain>
    </source>
</reference>
<dbReference type="CDD" id="cd00024">
    <property type="entry name" value="CD_CSD"/>
    <property type="match status" value="1"/>
</dbReference>
<feature type="non-terminal residue" evidence="2">
    <location>
        <position position="1"/>
    </location>
</feature>
<dbReference type="InterPro" id="IPR016197">
    <property type="entry name" value="Chromo-like_dom_sf"/>
</dbReference>
<dbReference type="SUPFAM" id="SSF54160">
    <property type="entry name" value="Chromo domain-like"/>
    <property type="match status" value="1"/>
</dbReference>
<dbReference type="GO" id="GO:0006338">
    <property type="term" value="P:chromatin remodeling"/>
    <property type="evidence" value="ECO:0007669"/>
    <property type="project" value="UniProtKB-ARBA"/>
</dbReference>
<keyword evidence="3" id="KW-1185">Reference proteome</keyword>
<dbReference type="InParanoid" id="A0A0D0CZX9"/>
<sequence>YLISWKGYPSSENSWESAGNILHETLNTYKKAHPRDFLEIFVHFAKSNIHQMPPTCQTLCPIPTE</sequence>
<dbReference type="InterPro" id="IPR000953">
    <property type="entry name" value="Chromo/chromo_shadow_dom"/>
</dbReference>
<dbReference type="OrthoDB" id="2659140at2759"/>
<dbReference type="InterPro" id="IPR023780">
    <property type="entry name" value="Chromo_domain"/>
</dbReference>
<protein>
    <recommendedName>
        <fullName evidence="1">Chromo domain-containing protein</fullName>
    </recommendedName>
</protein>
<evidence type="ECO:0000259" key="1">
    <source>
        <dbReference type="PROSITE" id="PS50013"/>
    </source>
</evidence>
<reference evidence="2 3" key="1">
    <citation type="submission" date="2014-04" db="EMBL/GenBank/DDBJ databases">
        <authorList>
            <consortium name="DOE Joint Genome Institute"/>
            <person name="Kuo A."/>
            <person name="Kohler A."/>
            <person name="Jargeat P."/>
            <person name="Nagy L.G."/>
            <person name="Floudas D."/>
            <person name="Copeland A."/>
            <person name="Barry K.W."/>
            <person name="Cichocki N."/>
            <person name="Veneault-Fourrey C."/>
            <person name="LaButti K."/>
            <person name="Lindquist E.A."/>
            <person name="Lipzen A."/>
            <person name="Lundell T."/>
            <person name="Morin E."/>
            <person name="Murat C."/>
            <person name="Sun H."/>
            <person name="Tunlid A."/>
            <person name="Henrissat B."/>
            <person name="Grigoriev I.V."/>
            <person name="Hibbett D.S."/>
            <person name="Martin F."/>
            <person name="Nordberg H.P."/>
            <person name="Cantor M.N."/>
            <person name="Hua S.X."/>
        </authorList>
    </citation>
    <scope>NUCLEOTIDE SEQUENCE [LARGE SCALE GENOMIC DNA]</scope>
    <source>
        <strain evidence="2 3">Ve08.2h10</strain>
    </source>
</reference>
<evidence type="ECO:0000313" key="2">
    <source>
        <dbReference type="EMBL" id="KIK89622.1"/>
    </source>
</evidence>
<name>A0A0D0CZX9_9AGAM</name>
<organism evidence="2 3">
    <name type="scientific">Paxillus rubicundulus Ve08.2h10</name>
    <dbReference type="NCBI Taxonomy" id="930991"/>
    <lineage>
        <taxon>Eukaryota</taxon>
        <taxon>Fungi</taxon>
        <taxon>Dikarya</taxon>
        <taxon>Basidiomycota</taxon>
        <taxon>Agaricomycotina</taxon>
        <taxon>Agaricomycetes</taxon>
        <taxon>Agaricomycetidae</taxon>
        <taxon>Boletales</taxon>
        <taxon>Paxilineae</taxon>
        <taxon>Paxillaceae</taxon>
        <taxon>Paxillus</taxon>
    </lineage>
</organism>
<proteinExistence type="predicted"/>
<dbReference type="Proteomes" id="UP000054538">
    <property type="component" value="Unassembled WGS sequence"/>
</dbReference>
<dbReference type="AlphaFoldDB" id="A0A0D0CZX9"/>
<dbReference type="Pfam" id="PF00385">
    <property type="entry name" value="Chromo"/>
    <property type="match status" value="1"/>
</dbReference>